<sequence length="75" mass="8666">MDGFISNANYVAKKTTMILFINDRLVDCTSLKRATEFVYSAILPQASKPFIYCPSIFHQNTWMSIYIQPKRRLAS</sequence>
<dbReference type="AlphaFoldDB" id="A0A453GRG5"/>
<reference evidence="2" key="3">
    <citation type="journal article" date="2017" name="Nature">
        <title>Genome sequence of the progenitor of the wheat D genome Aegilops tauschii.</title>
        <authorList>
            <person name="Luo M.C."/>
            <person name="Gu Y.Q."/>
            <person name="Puiu D."/>
            <person name="Wang H."/>
            <person name="Twardziok S.O."/>
            <person name="Deal K.R."/>
            <person name="Huo N."/>
            <person name="Zhu T."/>
            <person name="Wang L."/>
            <person name="Wang Y."/>
            <person name="McGuire P.E."/>
            <person name="Liu S."/>
            <person name="Long H."/>
            <person name="Ramasamy R.K."/>
            <person name="Rodriguez J.C."/>
            <person name="Van S.L."/>
            <person name="Yuan L."/>
            <person name="Wang Z."/>
            <person name="Xia Z."/>
            <person name="Xiao L."/>
            <person name="Anderson O.D."/>
            <person name="Ouyang S."/>
            <person name="Liang Y."/>
            <person name="Zimin A.V."/>
            <person name="Pertea G."/>
            <person name="Qi P."/>
            <person name="Bennetzen J.L."/>
            <person name="Dai X."/>
            <person name="Dawson M.W."/>
            <person name="Muller H.G."/>
            <person name="Kugler K."/>
            <person name="Rivarola-Duarte L."/>
            <person name="Spannagl M."/>
            <person name="Mayer K.F.X."/>
            <person name="Lu F.H."/>
            <person name="Bevan M.W."/>
            <person name="Leroy P."/>
            <person name="Li P."/>
            <person name="You F.M."/>
            <person name="Sun Q."/>
            <person name="Liu Z."/>
            <person name="Lyons E."/>
            <person name="Wicker T."/>
            <person name="Salzberg S.L."/>
            <person name="Devos K.M."/>
            <person name="Dvorak J."/>
        </authorList>
    </citation>
    <scope>NUCLEOTIDE SEQUENCE [LARGE SCALE GENOMIC DNA]</scope>
    <source>
        <strain evidence="2">cv. AL8/78</strain>
    </source>
</reference>
<dbReference type="SUPFAM" id="SSF54211">
    <property type="entry name" value="Ribosomal protein S5 domain 2-like"/>
    <property type="match status" value="1"/>
</dbReference>
<dbReference type="InterPro" id="IPR013507">
    <property type="entry name" value="DNA_mismatch_S5_2-like"/>
</dbReference>
<dbReference type="Pfam" id="PF01119">
    <property type="entry name" value="DNA_mis_repair"/>
    <property type="match status" value="1"/>
</dbReference>
<dbReference type="EnsemblPlants" id="AET3Gv21168500.20">
    <property type="protein sequence ID" value="AET3Gv21168500.20"/>
    <property type="gene ID" value="AET3Gv21168500"/>
</dbReference>
<protein>
    <recommendedName>
        <fullName evidence="1">DNA mismatch repair protein S5 domain-containing protein</fullName>
    </recommendedName>
</protein>
<keyword evidence="3" id="KW-1185">Reference proteome</keyword>
<dbReference type="InterPro" id="IPR020568">
    <property type="entry name" value="Ribosomal_Su5_D2-typ_SF"/>
</dbReference>
<evidence type="ECO:0000313" key="3">
    <source>
        <dbReference type="Proteomes" id="UP000015105"/>
    </source>
</evidence>
<proteinExistence type="predicted"/>
<reference evidence="2" key="4">
    <citation type="submission" date="2019-03" db="UniProtKB">
        <authorList>
            <consortium name="EnsemblPlants"/>
        </authorList>
    </citation>
    <scope>IDENTIFICATION</scope>
</reference>
<dbReference type="Proteomes" id="UP000015105">
    <property type="component" value="Chromosome 3D"/>
</dbReference>
<reference evidence="3" key="1">
    <citation type="journal article" date="2014" name="Science">
        <title>Ancient hybridizations among the ancestral genomes of bread wheat.</title>
        <authorList>
            <consortium name="International Wheat Genome Sequencing Consortium,"/>
            <person name="Marcussen T."/>
            <person name="Sandve S.R."/>
            <person name="Heier L."/>
            <person name="Spannagl M."/>
            <person name="Pfeifer M."/>
            <person name="Jakobsen K.S."/>
            <person name="Wulff B.B."/>
            <person name="Steuernagel B."/>
            <person name="Mayer K.F."/>
            <person name="Olsen O.A."/>
        </authorList>
    </citation>
    <scope>NUCLEOTIDE SEQUENCE [LARGE SCALE GENOMIC DNA]</scope>
    <source>
        <strain evidence="3">cv. AL8/78</strain>
    </source>
</reference>
<name>A0A453GRG5_AEGTS</name>
<organism evidence="2 3">
    <name type="scientific">Aegilops tauschii subsp. strangulata</name>
    <name type="common">Goatgrass</name>
    <dbReference type="NCBI Taxonomy" id="200361"/>
    <lineage>
        <taxon>Eukaryota</taxon>
        <taxon>Viridiplantae</taxon>
        <taxon>Streptophyta</taxon>
        <taxon>Embryophyta</taxon>
        <taxon>Tracheophyta</taxon>
        <taxon>Spermatophyta</taxon>
        <taxon>Magnoliopsida</taxon>
        <taxon>Liliopsida</taxon>
        <taxon>Poales</taxon>
        <taxon>Poaceae</taxon>
        <taxon>BOP clade</taxon>
        <taxon>Pooideae</taxon>
        <taxon>Triticodae</taxon>
        <taxon>Triticeae</taxon>
        <taxon>Triticinae</taxon>
        <taxon>Aegilops</taxon>
    </lineage>
</organism>
<dbReference type="GO" id="GO:0030983">
    <property type="term" value="F:mismatched DNA binding"/>
    <property type="evidence" value="ECO:0007669"/>
    <property type="project" value="InterPro"/>
</dbReference>
<accession>A0A453GRG5</accession>
<evidence type="ECO:0000259" key="1">
    <source>
        <dbReference type="Pfam" id="PF01119"/>
    </source>
</evidence>
<reference evidence="2" key="5">
    <citation type="journal article" date="2021" name="G3 (Bethesda)">
        <title>Aegilops tauschii genome assembly Aet v5.0 features greater sequence contiguity and improved annotation.</title>
        <authorList>
            <person name="Wang L."/>
            <person name="Zhu T."/>
            <person name="Rodriguez J.C."/>
            <person name="Deal K.R."/>
            <person name="Dubcovsky J."/>
            <person name="McGuire P.E."/>
            <person name="Lux T."/>
            <person name="Spannagl M."/>
            <person name="Mayer K.F.X."/>
            <person name="Baldrich P."/>
            <person name="Meyers B.C."/>
            <person name="Huo N."/>
            <person name="Gu Y.Q."/>
            <person name="Zhou H."/>
            <person name="Devos K.M."/>
            <person name="Bennetzen J.L."/>
            <person name="Unver T."/>
            <person name="Budak H."/>
            <person name="Gulick P.J."/>
            <person name="Galiba G."/>
            <person name="Kalapos B."/>
            <person name="Nelson D.R."/>
            <person name="Li P."/>
            <person name="You F.M."/>
            <person name="Luo M.C."/>
            <person name="Dvorak J."/>
        </authorList>
    </citation>
    <scope>NUCLEOTIDE SEQUENCE [LARGE SCALE GENOMIC DNA]</scope>
    <source>
        <strain evidence="2">cv. AL8/78</strain>
    </source>
</reference>
<dbReference type="Gene3D" id="3.30.230.10">
    <property type="match status" value="1"/>
</dbReference>
<reference evidence="3" key="2">
    <citation type="journal article" date="2017" name="Nat. Plants">
        <title>The Aegilops tauschii genome reveals multiple impacts of transposons.</title>
        <authorList>
            <person name="Zhao G."/>
            <person name="Zou C."/>
            <person name="Li K."/>
            <person name="Wang K."/>
            <person name="Li T."/>
            <person name="Gao L."/>
            <person name="Zhang X."/>
            <person name="Wang H."/>
            <person name="Yang Z."/>
            <person name="Liu X."/>
            <person name="Jiang W."/>
            <person name="Mao L."/>
            <person name="Kong X."/>
            <person name="Jiao Y."/>
            <person name="Jia J."/>
        </authorList>
    </citation>
    <scope>NUCLEOTIDE SEQUENCE [LARGE SCALE GENOMIC DNA]</scope>
    <source>
        <strain evidence="3">cv. AL8/78</strain>
    </source>
</reference>
<dbReference type="GO" id="GO:0005524">
    <property type="term" value="F:ATP binding"/>
    <property type="evidence" value="ECO:0007669"/>
    <property type="project" value="InterPro"/>
</dbReference>
<evidence type="ECO:0000313" key="2">
    <source>
        <dbReference type="EnsemblPlants" id="AET3Gv21168500.20"/>
    </source>
</evidence>
<dbReference type="InterPro" id="IPR014721">
    <property type="entry name" value="Ribsml_uS5_D2-typ_fold_subgr"/>
</dbReference>
<dbReference type="GO" id="GO:0006298">
    <property type="term" value="P:mismatch repair"/>
    <property type="evidence" value="ECO:0007669"/>
    <property type="project" value="InterPro"/>
</dbReference>
<feature type="domain" description="DNA mismatch repair protein S5" evidence="1">
    <location>
        <begin position="2"/>
        <end position="52"/>
    </location>
</feature>
<dbReference type="Gramene" id="AET3Gv21168500.20">
    <property type="protein sequence ID" value="AET3Gv21168500.20"/>
    <property type="gene ID" value="AET3Gv21168500"/>
</dbReference>